<name>A0A6J6MCP4_9ZZZZ</name>
<dbReference type="PANTHER" id="PTHR42949">
    <property type="entry name" value="ANAEROBIC GLYCEROL-3-PHOSPHATE DEHYDROGENASE SUBUNIT B"/>
    <property type="match status" value="1"/>
</dbReference>
<organism evidence="3">
    <name type="scientific">freshwater metagenome</name>
    <dbReference type="NCBI Taxonomy" id="449393"/>
    <lineage>
        <taxon>unclassified sequences</taxon>
        <taxon>metagenomes</taxon>
        <taxon>ecological metagenomes</taxon>
    </lineage>
</organism>
<keyword evidence="1" id="KW-0560">Oxidoreductase</keyword>
<dbReference type="PRINTS" id="PR00368">
    <property type="entry name" value="FADPNR"/>
</dbReference>
<gene>
    <name evidence="3" type="ORF">UFOPK2310_00663</name>
</gene>
<sequence length="420" mass="45052">MSDQQHPAQQDVDVVVIGAGPAGLTLAHALGELGVSDVLIIDRDTQPGGVPRYSDHHGYGIRDLRQPLRGPIYAGHLALRAVKGGARIMTEATVTDVNATQHTIEVTAPSGRLTVKAKVIVIATGCRERPRTARLVPGTRPAGVFTTGWLQRLVHLQHGSPGKRAVIVGAEHVSYSAVLTLRHAKCDVVAMVTERRRHDSFSAFNFAARARWRFPLLTSTKVTDILGGQQVEGVQIQDAKGRYRILECDSVVFTGDWVSENELARRAGTEIDPGTGGPAGNAQLATSAPGIFAIGNVLHPAATADICALDGEHAAAAIAAYLATPSTWQEAPLRLLTEGPIDWAAPNLLTPEVLTAPRGKVLVQFTERRRLPRLEVEQGGERLWSGFVPWAIPTRPVPITDSWLARVSATGADPILRVLT</sequence>
<dbReference type="Pfam" id="PF07992">
    <property type="entry name" value="Pyr_redox_2"/>
    <property type="match status" value="1"/>
</dbReference>
<dbReference type="InterPro" id="IPR023753">
    <property type="entry name" value="FAD/NAD-binding_dom"/>
</dbReference>
<dbReference type="AlphaFoldDB" id="A0A6J6MCP4"/>
<dbReference type="InterPro" id="IPR051691">
    <property type="entry name" value="Metab_Enz_Cyan_OpOx_G3PDH"/>
</dbReference>
<dbReference type="PRINTS" id="PR00469">
    <property type="entry name" value="PNDRDTASEII"/>
</dbReference>
<proteinExistence type="predicted"/>
<dbReference type="SUPFAM" id="SSF51905">
    <property type="entry name" value="FAD/NAD(P)-binding domain"/>
    <property type="match status" value="1"/>
</dbReference>
<reference evidence="3" key="1">
    <citation type="submission" date="2020-05" db="EMBL/GenBank/DDBJ databases">
        <authorList>
            <person name="Chiriac C."/>
            <person name="Salcher M."/>
            <person name="Ghai R."/>
            <person name="Kavagutti S V."/>
        </authorList>
    </citation>
    <scope>NUCLEOTIDE SEQUENCE</scope>
</reference>
<evidence type="ECO:0000259" key="2">
    <source>
        <dbReference type="Pfam" id="PF07992"/>
    </source>
</evidence>
<protein>
    <submittedName>
        <fullName evidence="3">Unannotated protein</fullName>
    </submittedName>
</protein>
<accession>A0A6J6MCP4</accession>
<dbReference type="InterPro" id="IPR036188">
    <property type="entry name" value="FAD/NAD-bd_sf"/>
</dbReference>
<dbReference type="Gene3D" id="3.50.50.60">
    <property type="entry name" value="FAD/NAD(P)-binding domain"/>
    <property type="match status" value="2"/>
</dbReference>
<feature type="domain" description="FAD/NAD(P)-binding" evidence="2">
    <location>
        <begin position="13"/>
        <end position="298"/>
    </location>
</feature>
<dbReference type="EMBL" id="CAEZWW010000064">
    <property type="protein sequence ID" value="CAB4671967.1"/>
    <property type="molecule type" value="Genomic_DNA"/>
</dbReference>
<dbReference type="GO" id="GO:0016491">
    <property type="term" value="F:oxidoreductase activity"/>
    <property type="evidence" value="ECO:0007669"/>
    <property type="project" value="UniProtKB-KW"/>
</dbReference>
<evidence type="ECO:0000256" key="1">
    <source>
        <dbReference type="ARBA" id="ARBA00023002"/>
    </source>
</evidence>
<dbReference type="PANTHER" id="PTHR42949:SF3">
    <property type="entry name" value="ANAEROBIC GLYCEROL-3-PHOSPHATE DEHYDROGENASE SUBUNIT B"/>
    <property type="match status" value="1"/>
</dbReference>
<evidence type="ECO:0000313" key="3">
    <source>
        <dbReference type="EMBL" id="CAB4671967.1"/>
    </source>
</evidence>